<accession>A0A6J5LYP7</accession>
<proteinExistence type="predicted"/>
<organism evidence="1">
    <name type="scientific">uncultured Caudovirales phage</name>
    <dbReference type="NCBI Taxonomy" id="2100421"/>
    <lineage>
        <taxon>Viruses</taxon>
        <taxon>Duplodnaviria</taxon>
        <taxon>Heunggongvirae</taxon>
        <taxon>Uroviricota</taxon>
        <taxon>Caudoviricetes</taxon>
        <taxon>Peduoviridae</taxon>
        <taxon>Maltschvirus</taxon>
        <taxon>Maltschvirus maltsch</taxon>
    </lineage>
</organism>
<name>A0A6J5LYP7_9CAUD</name>
<gene>
    <name evidence="1" type="ORF">UFOVP326_107</name>
</gene>
<evidence type="ECO:0000313" key="1">
    <source>
        <dbReference type="EMBL" id="CAB4137860.1"/>
    </source>
</evidence>
<reference evidence="1" key="1">
    <citation type="submission" date="2020-04" db="EMBL/GenBank/DDBJ databases">
        <authorList>
            <person name="Chiriac C."/>
            <person name="Salcher M."/>
            <person name="Ghai R."/>
            <person name="Kavagutti S V."/>
        </authorList>
    </citation>
    <scope>NUCLEOTIDE SEQUENCE</scope>
</reference>
<protein>
    <submittedName>
        <fullName evidence="1">Uncharacterized protein</fullName>
    </submittedName>
</protein>
<dbReference type="EMBL" id="LR796340">
    <property type="protein sequence ID" value="CAB4137860.1"/>
    <property type="molecule type" value="Genomic_DNA"/>
</dbReference>
<sequence>MNAWILVVVFSAANGGYSNSTSTVSMQRFDSQPACSWALDWVRKNAPGFRTATCLPAGDNPWGAKP</sequence>